<feature type="region of interest" description="Disordered" evidence="1">
    <location>
        <begin position="83"/>
        <end position="137"/>
    </location>
</feature>
<accession>A0ABP8PE31</accession>
<name>A0ABP8PE31_9NOCA</name>
<comment type="caution">
    <text evidence="2">The sequence shown here is derived from an EMBL/GenBank/DDBJ whole genome shotgun (WGS) entry which is preliminary data.</text>
</comment>
<dbReference type="EMBL" id="BAABFB010000059">
    <property type="protein sequence ID" value="GAA4485076.1"/>
    <property type="molecule type" value="Genomic_DNA"/>
</dbReference>
<keyword evidence="3" id="KW-1185">Reference proteome</keyword>
<feature type="compositionally biased region" description="Basic and acidic residues" evidence="1">
    <location>
        <begin position="97"/>
        <end position="106"/>
    </location>
</feature>
<feature type="region of interest" description="Disordered" evidence="1">
    <location>
        <begin position="1"/>
        <end position="25"/>
    </location>
</feature>
<sequence>MSPTPATGIARHSPTHGSQLGGEDAEVKKAAGLGYPFPAPAAGLAAAHRSAARLNGARSAAQWDKEDCEELDDRIAVGVGHLGRRRAPTECQAAAEQSRRDQDGRAAARQISRHATSFVQRVTAGAPTTRRPPTEPE</sequence>
<reference evidence="3" key="1">
    <citation type="journal article" date="2019" name="Int. J. Syst. Evol. Microbiol.">
        <title>The Global Catalogue of Microorganisms (GCM) 10K type strain sequencing project: providing services to taxonomists for standard genome sequencing and annotation.</title>
        <authorList>
            <consortium name="The Broad Institute Genomics Platform"/>
            <consortium name="The Broad Institute Genome Sequencing Center for Infectious Disease"/>
            <person name="Wu L."/>
            <person name="Ma J."/>
        </authorList>
    </citation>
    <scope>NUCLEOTIDE SEQUENCE [LARGE SCALE GENOMIC DNA]</scope>
    <source>
        <strain evidence="3">JCM 32206</strain>
    </source>
</reference>
<gene>
    <name evidence="2" type="ORF">GCM10023094_39470</name>
</gene>
<evidence type="ECO:0000256" key="1">
    <source>
        <dbReference type="SAM" id="MobiDB-lite"/>
    </source>
</evidence>
<proteinExistence type="predicted"/>
<protein>
    <submittedName>
        <fullName evidence="2">Uncharacterized protein</fullName>
    </submittedName>
</protein>
<organism evidence="2 3">
    <name type="scientific">Rhodococcus olei</name>
    <dbReference type="NCBI Taxonomy" id="2161675"/>
    <lineage>
        <taxon>Bacteria</taxon>
        <taxon>Bacillati</taxon>
        <taxon>Actinomycetota</taxon>
        <taxon>Actinomycetes</taxon>
        <taxon>Mycobacteriales</taxon>
        <taxon>Nocardiaceae</taxon>
        <taxon>Rhodococcus</taxon>
    </lineage>
</organism>
<evidence type="ECO:0000313" key="2">
    <source>
        <dbReference type="EMBL" id="GAA4485076.1"/>
    </source>
</evidence>
<dbReference type="Proteomes" id="UP001501183">
    <property type="component" value="Unassembled WGS sequence"/>
</dbReference>
<evidence type="ECO:0000313" key="3">
    <source>
        <dbReference type="Proteomes" id="UP001501183"/>
    </source>
</evidence>